<keyword evidence="5 9" id="KW-0274">FAD</keyword>
<keyword evidence="6 9" id="KW-0560">Oxidoreductase</keyword>
<evidence type="ECO:0000256" key="7">
    <source>
        <dbReference type="ARBA" id="ARBA00034478"/>
    </source>
</evidence>
<evidence type="ECO:0000256" key="2">
    <source>
        <dbReference type="ARBA" id="ARBA00004777"/>
    </source>
</evidence>
<evidence type="ECO:0000256" key="6">
    <source>
        <dbReference type="ARBA" id="ARBA00023002"/>
    </source>
</evidence>
<evidence type="ECO:0000256" key="9">
    <source>
        <dbReference type="RuleBase" id="RU003862"/>
    </source>
</evidence>
<comment type="pathway">
    <text evidence="7">Amino-acid biosynthesis; L-methionine biosynthesis via de novo pathway.</text>
</comment>
<sequence>MIYTVEKWIKETAFGCNMCGQCILSHTKLTCPMNCPKGLRNGPCGGTLEGKCEVIPELDCVWTNIEKKKAGNKVFKLHLPPDPQLLNTASYVNYLNGKDKKTRLPHEFLDTGHIEANSTLSQKMMRGEFVVTLEIASPLKEKGLSRVEKIMQRVAAHVDAVNTTTNAGGIPSLHSTRTAEVVKAHGVEAIIQFCGRDHRKEDFLAEFDRALEMGYANFLLLTGDWLPNEKREVNQRTWFPMDSSQMIHFVNERLDSYQQSHDTTPFLGCASNPFSTPMDISVNRLHFKRNAGARFSQTQAITHVPTYVEWYKQVRAGRSSEPKLTIPSIPLVGSQRAFEVLCRLPGVYVDPSLHAIMEQPNFQRKALEWAFEIAEGVTEGGAAGVHAMNFGMPPELIDEFLVQIRERASAARQRASETLMNL</sequence>
<dbReference type="GO" id="GO:0035999">
    <property type="term" value="P:tetrahydrofolate interconversion"/>
    <property type="evidence" value="ECO:0007669"/>
    <property type="project" value="TreeGrafter"/>
</dbReference>
<dbReference type="InterPro" id="IPR022026">
    <property type="entry name" value="DUF5981"/>
</dbReference>
<evidence type="ECO:0000256" key="3">
    <source>
        <dbReference type="ARBA" id="ARBA00006743"/>
    </source>
</evidence>
<dbReference type="Gene3D" id="3.20.20.220">
    <property type="match status" value="1"/>
</dbReference>
<feature type="domain" description="Methylene-tetrahydrofolate reductase C-terminal-like" evidence="10">
    <location>
        <begin position="4"/>
        <end position="69"/>
    </location>
</feature>
<evidence type="ECO:0000256" key="1">
    <source>
        <dbReference type="ARBA" id="ARBA00001974"/>
    </source>
</evidence>
<evidence type="ECO:0000256" key="5">
    <source>
        <dbReference type="ARBA" id="ARBA00022827"/>
    </source>
</evidence>
<dbReference type="Proteomes" id="UP000617628">
    <property type="component" value="Unassembled WGS sequence"/>
</dbReference>
<evidence type="ECO:0000256" key="4">
    <source>
        <dbReference type="ARBA" id="ARBA00022630"/>
    </source>
</evidence>
<dbReference type="GO" id="GO:0071949">
    <property type="term" value="F:FAD binding"/>
    <property type="evidence" value="ECO:0007669"/>
    <property type="project" value="TreeGrafter"/>
</dbReference>
<dbReference type="InterPro" id="IPR029041">
    <property type="entry name" value="FAD-linked_oxidoreductase-like"/>
</dbReference>
<evidence type="ECO:0000313" key="12">
    <source>
        <dbReference type="Proteomes" id="UP000617628"/>
    </source>
</evidence>
<comment type="pathway">
    <text evidence="2 9">One-carbon metabolism; tetrahydrofolate interconversion.</text>
</comment>
<accession>A0A934RRB1</accession>
<evidence type="ECO:0000313" key="11">
    <source>
        <dbReference type="EMBL" id="MBK1875462.1"/>
    </source>
</evidence>
<comment type="caution">
    <text evidence="11">The sequence shown here is derived from an EMBL/GenBank/DDBJ whole genome shotgun (WGS) entry which is preliminary data.</text>
</comment>
<dbReference type="EMBL" id="JAENIL010000002">
    <property type="protein sequence ID" value="MBK1875462.1"/>
    <property type="molecule type" value="Genomic_DNA"/>
</dbReference>
<comment type="catalytic activity">
    <reaction evidence="8">
        <text>(6S)-5-methyl-5,6,7,8-tetrahydrofolate + NAD(+) = (6R)-5,10-methylene-5,6,7,8-tetrahydrofolate + NADH + H(+)</text>
        <dbReference type="Rhea" id="RHEA:19821"/>
        <dbReference type="ChEBI" id="CHEBI:15378"/>
        <dbReference type="ChEBI" id="CHEBI:15636"/>
        <dbReference type="ChEBI" id="CHEBI:18608"/>
        <dbReference type="ChEBI" id="CHEBI:57540"/>
        <dbReference type="ChEBI" id="CHEBI:57945"/>
        <dbReference type="EC" id="1.5.1.54"/>
    </reaction>
    <physiologicalReaction direction="right-to-left" evidence="8">
        <dbReference type="Rhea" id="RHEA:19823"/>
    </physiologicalReaction>
</comment>
<evidence type="ECO:0000256" key="8">
    <source>
        <dbReference type="ARBA" id="ARBA00048628"/>
    </source>
</evidence>
<proteinExistence type="inferred from homology"/>
<dbReference type="SUPFAM" id="SSF51730">
    <property type="entry name" value="FAD-linked oxidoreductase"/>
    <property type="match status" value="1"/>
</dbReference>
<comment type="similarity">
    <text evidence="3 9">Belongs to the methylenetetrahydrofolate reductase family.</text>
</comment>
<dbReference type="GO" id="GO:0106312">
    <property type="term" value="F:methylenetetrahydrofolate reductase (NADH) activity"/>
    <property type="evidence" value="ECO:0007669"/>
    <property type="project" value="UniProtKB-EC"/>
</dbReference>
<dbReference type="GO" id="GO:0005829">
    <property type="term" value="C:cytosol"/>
    <property type="evidence" value="ECO:0007669"/>
    <property type="project" value="TreeGrafter"/>
</dbReference>
<dbReference type="InterPro" id="IPR003171">
    <property type="entry name" value="Mehydrof_redctse-like"/>
</dbReference>
<keyword evidence="12" id="KW-1185">Reference proteome</keyword>
<dbReference type="Pfam" id="PF02219">
    <property type="entry name" value="MTHFR"/>
    <property type="match status" value="1"/>
</dbReference>
<dbReference type="GO" id="GO:0009086">
    <property type="term" value="P:methionine biosynthetic process"/>
    <property type="evidence" value="ECO:0007669"/>
    <property type="project" value="TreeGrafter"/>
</dbReference>
<dbReference type="AlphaFoldDB" id="A0A934RRB1"/>
<dbReference type="Pfam" id="PF12225">
    <property type="entry name" value="DUF5981"/>
    <property type="match status" value="1"/>
</dbReference>
<keyword evidence="4 9" id="KW-0285">Flavoprotein</keyword>
<dbReference type="PANTHER" id="PTHR45754:SF3">
    <property type="entry name" value="METHYLENETETRAHYDROFOLATE REDUCTASE (NADPH)"/>
    <property type="match status" value="1"/>
</dbReference>
<comment type="cofactor">
    <cofactor evidence="1 9">
        <name>FAD</name>
        <dbReference type="ChEBI" id="CHEBI:57692"/>
    </cofactor>
</comment>
<gene>
    <name evidence="11" type="ORF">JIN87_01215</name>
</gene>
<reference evidence="11" key="1">
    <citation type="submission" date="2021-01" db="EMBL/GenBank/DDBJ databases">
        <title>Modified the classification status of verrucomicrobia.</title>
        <authorList>
            <person name="Feng X."/>
        </authorList>
    </citation>
    <scope>NUCLEOTIDE SEQUENCE</scope>
    <source>
        <strain evidence="11">KCTC 13126</strain>
    </source>
</reference>
<name>A0A934RRB1_9BACT</name>
<dbReference type="PANTHER" id="PTHR45754">
    <property type="entry name" value="METHYLENETETRAHYDROFOLATE REDUCTASE"/>
    <property type="match status" value="1"/>
</dbReference>
<organism evidence="11 12">
    <name type="scientific">Pelagicoccus mobilis</name>
    <dbReference type="NCBI Taxonomy" id="415221"/>
    <lineage>
        <taxon>Bacteria</taxon>
        <taxon>Pseudomonadati</taxon>
        <taxon>Verrucomicrobiota</taxon>
        <taxon>Opitutia</taxon>
        <taxon>Puniceicoccales</taxon>
        <taxon>Pelagicoccaceae</taxon>
        <taxon>Pelagicoccus</taxon>
    </lineage>
</organism>
<protein>
    <recommendedName>
        <fullName evidence="9">Methylenetetrahydrofolate reductase</fullName>
    </recommendedName>
</protein>
<evidence type="ECO:0000259" key="10">
    <source>
        <dbReference type="Pfam" id="PF12225"/>
    </source>
</evidence>
<dbReference type="RefSeq" id="WP_200353679.1">
    <property type="nucleotide sequence ID" value="NZ_JAENIL010000002.1"/>
</dbReference>